<keyword evidence="1" id="KW-0067">ATP-binding</keyword>
<dbReference type="GO" id="GO:0005524">
    <property type="term" value="F:ATP binding"/>
    <property type="evidence" value="ECO:0007669"/>
    <property type="project" value="UniProtKB-UniRule"/>
</dbReference>
<protein>
    <recommendedName>
        <fullName evidence="4">ATP-grasp domain-containing protein</fullName>
    </recommendedName>
</protein>
<keyword evidence="2" id="KW-0175">Coiled coil</keyword>
<evidence type="ECO:0000256" key="3">
    <source>
        <dbReference type="SAM" id="MobiDB-lite"/>
    </source>
</evidence>
<dbReference type="GO" id="GO:0018169">
    <property type="term" value="F:ribosomal S6-glutamic acid ligase activity"/>
    <property type="evidence" value="ECO:0007669"/>
    <property type="project" value="TreeGrafter"/>
</dbReference>
<dbReference type="GO" id="GO:0046872">
    <property type="term" value="F:metal ion binding"/>
    <property type="evidence" value="ECO:0007669"/>
    <property type="project" value="InterPro"/>
</dbReference>
<evidence type="ECO:0000313" key="6">
    <source>
        <dbReference type="Proteomes" id="UP000250462"/>
    </source>
</evidence>
<feature type="domain" description="ATP-grasp" evidence="4">
    <location>
        <begin position="186"/>
        <end position="438"/>
    </location>
</feature>
<dbReference type="PROSITE" id="PS50975">
    <property type="entry name" value="ATP_GRASP"/>
    <property type="match status" value="1"/>
</dbReference>
<evidence type="ECO:0000256" key="1">
    <source>
        <dbReference type="PROSITE-ProRule" id="PRU00409"/>
    </source>
</evidence>
<dbReference type="Gene3D" id="3.30.470.20">
    <property type="entry name" value="ATP-grasp fold, B domain"/>
    <property type="match status" value="2"/>
</dbReference>
<dbReference type="GO" id="GO:0005737">
    <property type="term" value="C:cytoplasm"/>
    <property type="evidence" value="ECO:0007669"/>
    <property type="project" value="TreeGrafter"/>
</dbReference>
<dbReference type="PANTHER" id="PTHR21621:SF0">
    <property type="entry name" value="BETA-CITRYLGLUTAMATE SYNTHASE B-RELATED"/>
    <property type="match status" value="1"/>
</dbReference>
<dbReference type="Proteomes" id="UP000250462">
    <property type="component" value="Unassembled WGS sequence"/>
</dbReference>
<dbReference type="PANTHER" id="PTHR21621">
    <property type="entry name" value="RIBOSOMAL PROTEIN S6 MODIFICATION PROTEIN"/>
    <property type="match status" value="1"/>
</dbReference>
<feature type="region of interest" description="Disordered" evidence="3">
    <location>
        <begin position="40"/>
        <end position="94"/>
    </location>
</feature>
<evidence type="ECO:0000256" key="2">
    <source>
        <dbReference type="SAM" id="Coils"/>
    </source>
</evidence>
<evidence type="ECO:0000313" key="5">
    <source>
        <dbReference type="EMBL" id="RAW18847.1"/>
    </source>
</evidence>
<dbReference type="GO" id="GO:0009432">
    <property type="term" value="P:SOS response"/>
    <property type="evidence" value="ECO:0007669"/>
    <property type="project" value="TreeGrafter"/>
</dbReference>
<organism evidence="5 6">
    <name type="scientific">Phytoactinopolyspora halophila</name>
    <dbReference type="NCBI Taxonomy" id="1981511"/>
    <lineage>
        <taxon>Bacteria</taxon>
        <taxon>Bacillati</taxon>
        <taxon>Actinomycetota</taxon>
        <taxon>Actinomycetes</taxon>
        <taxon>Jiangellales</taxon>
        <taxon>Jiangellaceae</taxon>
        <taxon>Phytoactinopolyspora</taxon>
    </lineage>
</organism>
<dbReference type="SUPFAM" id="SSF56059">
    <property type="entry name" value="Glutathione synthetase ATP-binding domain-like"/>
    <property type="match status" value="2"/>
</dbReference>
<feature type="compositionally biased region" description="Polar residues" evidence="3">
    <location>
        <begin position="40"/>
        <end position="53"/>
    </location>
</feature>
<feature type="compositionally biased region" description="Polar residues" evidence="3">
    <location>
        <begin position="62"/>
        <end position="71"/>
    </location>
</feature>
<keyword evidence="1" id="KW-0547">Nucleotide-binding</keyword>
<name>A0A329R2Q1_9ACTN</name>
<dbReference type="InterPro" id="IPR013651">
    <property type="entry name" value="ATP-grasp_RimK-type"/>
</dbReference>
<dbReference type="EMBL" id="QMIG01000001">
    <property type="protein sequence ID" value="RAW18847.1"/>
    <property type="molecule type" value="Genomic_DNA"/>
</dbReference>
<dbReference type="Pfam" id="PF08443">
    <property type="entry name" value="RimK"/>
    <property type="match status" value="1"/>
</dbReference>
<feature type="coiled-coil region" evidence="2">
    <location>
        <begin position="95"/>
        <end position="122"/>
    </location>
</feature>
<keyword evidence="6" id="KW-1185">Reference proteome</keyword>
<dbReference type="AlphaFoldDB" id="A0A329R2Q1"/>
<comment type="caution">
    <text evidence="5">The sequence shown here is derived from an EMBL/GenBank/DDBJ whole genome shotgun (WGS) entry which is preliminary data.</text>
</comment>
<gene>
    <name evidence="5" type="ORF">DPM12_01965</name>
</gene>
<proteinExistence type="predicted"/>
<dbReference type="InterPro" id="IPR011761">
    <property type="entry name" value="ATP-grasp"/>
</dbReference>
<sequence length="855" mass="91196">MKLTIQLMDMALMCIDSINTSTVGLQTPAGVYRPFRSQTVSMSDTTQDSVPPSTSEPPATPDPSNRASQPGQAGDVDQPGHAGVPPAQDGLGAGVSGVEARISQALDQLRNLDRQFPELRHKVAKRALDAALISDAARRRGLDVVRLTQQTQIIRNGSHAVGFYQNMASPLTALDRLLTHDKLLTKQVLAQHGIPVARGQIASTMDTASAAFQQIGPPVAVKPITGSGGKGVTVDVWDEAELRAAADEAFTYNHRLLVEEMVAGIDLRIMTIAGRAVAAMLRVPANVVGDGTSSIRELIEQKNQIRAGNAYLRHCPITITSFTEHHLELRGLTPDSVPEAGRRVYLHYKANLSSGGDSYEIVDVVHPRILRLAEQAAARVSSAYHAGVDILLERFDLPPEAQRCIVCELNLNNEMPIHIFPLYGTPTATDDETIEGYFFRARTEIERGPHRIAAEDLATGAGNGSGDGSDEETTASAALPAPAARPTPDELPTPGEFAAPVTFAARSEATAGSGRSPRSPRGIDQHHLRTALAREGFEQVEYRGRLVHAVRDGAPVVFERSGRTMFASAVARTPAALQQLLRAATLPAVGRHRFHRSGLDDARAVMQEAPGAWRLRPQPAAEGTGSVRVEDVAALEHAWSRMPDDGTHAILEEAPTGTSCTVLMVDGEPSATSFASPPGVVGDGSTPLGTLIENKRAVRAHHPYLRHFPVKESLLTERSLARRRRHRDDVPAHGEVVHLALTPLMSYGADTIGLAGCPYPALAELSARLSGVLGQLPIMSVTFAYVPRPGGHTWAVWSLDPDPVVAHFALPGHRQAGTPNGSAGSDGGPAGSIDSVYTDVATALAKSSHYVLSST</sequence>
<feature type="region of interest" description="Disordered" evidence="3">
    <location>
        <begin position="456"/>
        <end position="496"/>
    </location>
</feature>
<evidence type="ECO:0000259" key="4">
    <source>
        <dbReference type="PROSITE" id="PS50975"/>
    </source>
</evidence>
<dbReference type="SMART" id="SM01209">
    <property type="entry name" value="GARS_A"/>
    <property type="match status" value="1"/>
</dbReference>
<reference evidence="5 6" key="1">
    <citation type="submission" date="2018-06" db="EMBL/GenBank/DDBJ databases">
        <title>Phytoactinopolyspora halophila sp. nov., a novel halophilic actinomycete isolated from a saline soil in China.</title>
        <authorList>
            <person name="Tang S.-K."/>
        </authorList>
    </citation>
    <scope>NUCLEOTIDE SEQUENCE [LARGE SCALE GENOMIC DNA]</scope>
    <source>
        <strain evidence="5 6">YIM 96934</strain>
    </source>
</reference>
<accession>A0A329R2Q1</accession>